<evidence type="ECO:0000313" key="1">
    <source>
        <dbReference type="EMBL" id="ERM92527.1"/>
    </source>
</evidence>
<dbReference type="EMBL" id="AXDC01000010">
    <property type="protein sequence ID" value="ERM92527.1"/>
    <property type="molecule type" value="Genomic_DNA"/>
</dbReference>
<protein>
    <submittedName>
        <fullName evidence="1">Uncharacterized protein</fullName>
    </submittedName>
</protein>
<dbReference type="PATRIC" id="fig|1388761.3.peg.1001"/>
<comment type="caution">
    <text evidence="1">The sequence shown here is derived from an EMBL/GenBank/DDBJ whole genome shotgun (WGS) entry which is preliminary data.</text>
</comment>
<proteinExistence type="predicted"/>
<dbReference type="Proteomes" id="UP000016856">
    <property type="component" value="Unassembled WGS sequence"/>
</dbReference>
<reference evidence="1 2" key="1">
    <citation type="journal article" date="2013" name="Genome Announc.">
        <title>Draft Genome Sequence of an Anaerobic and Extremophilic Bacterium, Caldanaerobacter yonseiensis, Isolated from a Geothermal Hot Stream.</title>
        <authorList>
            <person name="Lee S.J."/>
            <person name="Lee Y.J."/>
            <person name="Park G.S."/>
            <person name="Kim B.C."/>
            <person name="Lee S.J."/>
            <person name="Shin J.H."/>
            <person name="Lee D.W."/>
        </authorList>
    </citation>
    <scope>NUCLEOTIDE SEQUENCE [LARGE SCALE GENOMIC DNA]</scope>
    <source>
        <strain evidence="1 2">KB-1</strain>
    </source>
</reference>
<dbReference type="RefSeq" id="WP_022587619.1">
    <property type="nucleotide sequence ID" value="NZ_AXDC01000010.1"/>
</dbReference>
<evidence type="ECO:0000313" key="2">
    <source>
        <dbReference type="Proteomes" id="UP000016856"/>
    </source>
</evidence>
<name>U5CWW4_CALSX</name>
<accession>U5CWW4</accession>
<gene>
    <name evidence="1" type="ORF">O163_05025</name>
</gene>
<sequence>MQNVQFGDARVIAGKVLDKWLKEWSENDKNQRMKVLIENIPIPAIQNIKLLGGQKSRGAGTVEIEV</sequence>
<organism evidence="1 2">
    <name type="scientific">Caldanaerobacter subterraneus subsp. yonseiensis KB-1</name>
    <dbReference type="NCBI Taxonomy" id="1388761"/>
    <lineage>
        <taxon>Bacteria</taxon>
        <taxon>Bacillati</taxon>
        <taxon>Bacillota</taxon>
        <taxon>Clostridia</taxon>
        <taxon>Thermoanaerobacterales</taxon>
        <taxon>Thermoanaerobacteraceae</taxon>
        <taxon>Caldanaerobacter</taxon>
    </lineage>
</organism>
<dbReference type="AlphaFoldDB" id="U5CWW4"/>